<evidence type="ECO:0000313" key="1">
    <source>
        <dbReference type="EMBL" id="MEQ2710934.1"/>
    </source>
</evidence>
<accession>A0ABV1IUM8</accession>
<proteinExistence type="predicted"/>
<name>A0ABV1IUM8_9FIRM</name>
<comment type="caution">
    <text evidence="1">The sequence shown here is derived from an EMBL/GenBank/DDBJ whole genome shotgun (WGS) entry which is preliminary data.</text>
</comment>
<sequence length="79" mass="9326">MFAEYLKLLDEGKVNRNLSTGNPEFDPKEYSENLKNDIMINGEEKYEYHIASVRFLPGECKEFKHLFKSAIKYNEAEFN</sequence>
<gene>
    <name evidence="1" type="ORF">AAAU51_07095</name>
</gene>
<organism evidence="1 2">
    <name type="scientific">Anaerostipes amylophilus</name>
    <dbReference type="NCBI Taxonomy" id="2981779"/>
    <lineage>
        <taxon>Bacteria</taxon>
        <taxon>Bacillati</taxon>
        <taxon>Bacillota</taxon>
        <taxon>Clostridia</taxon>
        <taxon>Lachnospirales</taxon>
        <taxon>Lachnospiraceae</taxon>
        <taxon>Anaerostipes</taxon>
    </lineage>
</organism>
<evidence type="ECO:0000313" key="2">
    <source>
        <dbReference type="Proteomes" id="UP001482154"/>
    </source>
</evidence>
<dbReference type="EMBL" id="JBBNIN010000008">
    <property type="protein sequence ID" value="MEQ2710934.1"/>
    <property type="molecule type" value="Genomic_DNA"/>
</dbReference>
<dbReference type="Proteomes" id="UP001482154">
    <property type="component" value="Unassembled WGS sequence"/>
</dbReference>
<protein>
    <submittedName>
        <fullName evidence="1">Uncharacterized protein</fullName>
    </submittedName>
</protein>
<keyword evidence="2" id="KW-1185">Reference proteome</keyword>
<reference evidence="1 2" key="1">
    <citation type="submission" date="2024-04" db="EMBL/GenBank/DDBJ databases">
        <title>Human intestinal bacterial collection.</title>
        <authorList>
            <person name="Pauvert C."/>
            <person name="Hitch T.C.A."/>
            <person name="Clavel T."/>
        </authorList>
    </citation>
    <scope>NUCLEOTIDE SEQUENCE [LARGE SCALE GENOMIC DNA]</scope>
    <source>
        <strain evidence="1 2">CLA-AA-H249</strain>
    </source>
</reference>
<dbReference type="RefSeq" id="WP_022374932.1">
    <property type="nucleotide sequence ID" value="NZ_JAOQJG010000001.1"/>
</dbReference>